<dbReference type="Proteomes" id="UP000887572">
    <property type="component" value="Unplaced"/>
</dbReference>
<evidence type="ECO:0000313" key="2">
    <source>
        <dbReference type="Proteomes" id="UP000887572"/>
    </source>
</evidence>
<protein>
    <submittedName>
        <fullName evidence="3">Uncharacterized protein</fullName>
    </submittedName>
</protein>
<accession>A0A914I0I6</accession>
<name>A0A914I0I6_GLORO</name>
<proteinExistence type="predicted"/>
<evidence type="ECO:0000313" key="3">
    <source>
        <dbReference type="WBParaSite" id="Gr19_v10_g636.t1"/>
    </source>
</evidence>
<feature type="compositionally biased region" description="Basic and acidic residues" evidence="1">
    <location>
        <begin position="114"/>
        <end position="127"/>
    </location>
</feature>
<evidence type="ECO:0000256" key="1">
    <source>
        <dbReference type="SAM" id="MobiDB-lite"/>
    </source>
</evidence>
<sequence length="326" mass="36728">MSAADDPNAGAPAQNQACGLEAIVEVKNETETPISVISKRFWAGKTTIRVSDMENAHAEILKLEDGVNRALRSVNRSLNLKGQWVNQVVSNANANFETLKVQVNTLAERVDELERASESTEPSETRYGHTPTFVTPLDGRQGDRGEDSISEEEQEEEDRAVYEVNMLSNTLSIGSSLEVFGEESLFAFEDWAERFKDYLSVSGKNWTDEEKVTRLKLALKDTPRALFKELLPAQIRTVDDALNALRAKLDSPQRREIAKRTLSLCKQREDETVVQFLRRLSPLVEATNPSLSCDQRKEKVCEEFWLTRTTSMSSDRRIANMINVDA</sequence>
<feature type="region of interest" description="Disordered" evidence="1">
    <location>
        <begin position="114"/>
        <end position="158"/>
    </location>
</feature>
<reference evidence="3" key="1">
    <citation type="submission" date="2022-11" db="UniProtKB">
        <authorList>
            <consortium name="WormBaseParasite"/>
        </authorList>
    </citation>
    <scope>IDENTIFICATION</scope>
</reference>
<feature type="compositionally biased region" description="Acidic residues" evidence="1">
    <location>
        <begin position="148"/>
        <end position="158"/>
    </location>
</feature>
<keyword evidence="2" id="KW-1185">Reference proteome</keyword>
<dbReference type="WBParaSite" id="Gr19_v10_g636.t1">
    <property type="protein sequence ID" value="Gr19_v10_g636.t1"/>
    <property type="gene ID" value="Gr19_v10_g636"/>
</dbReference>
<dbReference type="AlphaFoldDB" id="A0A914I0I6"/>
<organism evidence="2 3">
    <name type="scientific">Globodera rostochiensis</name>
    <name type="common">Golden nematode worm</name>
    <name type="synonym">Heterodera rostochiensis</name>
    <dbReference type="NCBI Taxonomy" id="31243"/>
    <lineage>
        <taxon>Eukaryota</taxon>
        <taxon>Metazoa</taxon>
        <taxon>Ecdysozoa</taxon>
        <taxon>Nematoda</taxon>
        <taxon>Chromadorea</taxon>
        <taxon>Rhabditida</taxon>
        <taxon>Tylenchina</taxon>
        <taxon>Tylenchomorpha</taxon>
        <taxon>Tylenchoidea</taxon>
        <taxon>Heteroderidae</taxon>
        <taxon>Heteroderinae</taxon>
        <taxon>Globodera</taxon>
    </lineage>
</organism>